<evidence type="ECO:0000313" key="7">
    <source>
        <dbReference type="Proteomes" id="UP001175271"/>
    </source>
</evidence>
<dbReference type="PANTHER" id="PTHR24256">
    <property type="entry name" value="TRYPTASE-RELATED"/>
    <property type="match status" value="1"/>
</dbReference>
<evidence type="ECO:0000259" key="5">
    <source>
        <dbReference type="PROSITE" id="PS50240"/>
    </source>
</evidence>
<evidence type="ECO:0000256" key="2">
    <source>
        <dbReference type="ARBA" id="ARBA00024195"/>
    </source>
</evidence>
<dbReference type="PROSITE" id="PS50240">
    <property type="entry name" value="TRYPSIN_DOM"/>
    <property type="match status" value="2"/>
</dbReference>
<feature type="domain" description="Peptidase S1" evidence="5">
    <location>
        <begin position="50"/>
        <end position="294"/>
    </location>
</feature>
<dbReference type="InterPro" id="IPR033116">
    <property type="entry name" value="TRYPSIN_SER"/>
</dbReference>
<feature type="domain" description="Peptidase S1" evidence="5">
    <location>
        <begin position="357"/>
        <end position="604"/>
    </location>
</feature>
<keyword evidence="4" id="KW-0732">Signal</keyword>
<dbReference type="PROSITE" id="PS00135">
    <property type="entry name" value="TRYPSIN_SER"/>
    <property type="match status" value="2"/>
</dbReference>
<dbReference type="PROSITE" id="PS00134">
    <property type="entry name" value="TRYPSIN_HIS"/>
    <property type="match status" value="2"/>
</dbReference>
<dbReference type="InterPro" id="IPR009003">
    <property type="entry name" value="Peptidase_S1_PA"/>
</dbReference>
<dbReference type="InterPro" id="IPR001314">
    <property type="entry name" value="Peptidase_S1A"/>
</dbReference>
<dbReference type="InterPro" id="IPR043504">
    <property type="entry name" value="Peptidase_S1_PA_chymotrypsin"/>
</dbReference>
<organism evidence="6 7">
    <name type="scientific">Steinernema hermaphroditum</name>
    <dbReference type="NCBI Taxonomy" id="289476"/>
    <lineage>
        <taxon>Eukaryota</taxon>
        <taxon>Metazoa</taxon>
        <taxon>Ecdysozoa</taxon>
        <taxon>Nematoda</taxon>
        <taxon>Chromadorea</taxon>
        <taxon>Rhabditida</taxon>
        <taxon>Tylenchina</taxon>
        <taxon>Panagrolaimomorpha</taxon>
        <taxon>Strongyloidoidea</taxon>
        <taxon>Steinernematidae</taxon>
        <taxon>Steinernema</taxon>
    </lineage>
</organism>
<dbReference type="GO" id="GO:0004252">
    <property type="term" value="F:serine-type endopeptidase activity"/>
    <property type="evidence" value="ECO:0007669"/>
    <property type="project" value="InterPro"/>
</dbReference>
<name>A0AA39I919_9BILA</name>
<keyword evidence="3" id="KW-0720">Serine protease</keyword>
<protein>
    <recommendedName>
        <fullName evidence="5">Peptidase S1 domain-containing protein</fullName>
    </recommendedName>
</protein>
<keyword evidence="3" id="KW-0378">Hydrolase</keyword>
<proteinExistence type="inferred from homology"/>
<dbReference type="Proteomes" id="UP001175271">
    <property type="component" value="Unassembled WGS sequence"/>
</dbReference>
<dbReference type="CDD" id="cd00190">
    <property type="entry name" value="Tryp_SPc"/>
    <property type="match status" value="1"/>
</dbReference>
<dbReference type="SUPFAM" id="SSF50494">
    <property type="entry name" value="Trypsin-like serine proteases"/>
    <property type="match status" value="2"/>
</dbReference>
<dbReference type="InterPro" id="IPR001254">
    <property type="entry name" value="Trypsin_dom"/>
</dbReference>
<evidence type="ECO:0000256" key="1">
    <source>
        <dbReference type="ARBA" id="ARBA00023157"/>
    </source>
</evidence>
<feature type="signal peptide" evidence="4">
    <location>
        <begin position="1"/>
        <end position="17"/>
    </location>
</feature>
<comment type="caution">
    <text evidence="6">The sequence shown here is derived from an EMBL/GenBank/DDBJ whole genome shotgun (WGS) entry which is preliminary data.</text>
</comment>
<dbReference type="AlphaFoldDB" id="A0AA39I919"/>
<dbReference type="GO" id="GO:0006508">
    <property type="term" value="P:proteolysis"/>
    <property type="evidence" value="ECO:0007669"/>
    <property type="project" value="UniProtKB-KW"/>
</dbReference>
<dbReference type="PRINTS" id="PR00722">
    <property type="entry name" value="CHYMOTRYPSIN"/>
</dbReference>
<dbReference type="Gene3D" id="2.40.10.10">
    <property type="entry name" value="Trypsin-like serine proteases"/>
    <property type="match status" value="2"/>
</dbReference>
<feature type="chain" id="PRO_5041304093" description="Peptidase S1 domain-containing protein" evidence="4">
    <location>
        <begin position="18"/>
        <end position="706"/>
    </location>
</feature>
<evidence type="ECO:0000256" key="3">
    <source>
        <dbReference type="RuleBase" id="RU363034"/>
    </source>
</evidence>
<dbReference type="InterPro" id="IPR051487">
    <property type="entry name" value="Ser/Thr_Proteases_Immune/Dev"/>
</dbReference>
<gene>
    <name evidence="6" type="ORF">QR680_014496</name>
</gene>
<dbReference type="SMART" id="SM00020">
    <property type="entry name" value="Tryp_SPc"/>
    <property type="match status" value="2"/>
</dbReference>
<accession>A0AA39I919</accession>
<sequence>MVPIFLVLLFSFSPGLCLLLHEKTSLNDLSLDPPATQPLADGLLNTNEFIFGGKKAEAGFIPMQAAIIYKKTGKDKSNYLCGGTLISPNHVLTAAHCTVKMTFPAKIMVGGVHLRKNTTNTQWRHIHTIHTHPLYNDSDVNTFHDIGIVEFRPAVHLNWFTKVANLVKNDNEFLTGNGLASGYGEFEYIGRHSAGPSMELRYADLTIYPFGHCVKARPLRRFSYGQFCAGAAGTGMGRGDSGGPIQAVRPGKLIQLGIASYGTSSFEQYEHQDKWPVVYTRISQYCDYIRKTTGGAAECHMGYLPLLFCLLSPALALPLQGETSLLGRRIQDPALHPATFESFRKLADEYYRHNELVYNGDKVQAGQIPMQAAIIYNSTDDNNLHICGGTLISKTHILTAAHCTVFMTAPAKIMVGGVELFKNSTNTQWRFIHRVHTHHDYDDDDKNTLNDIGIVEFSPAIKLNADTKLANIVKDDNEYLMKGWGVASGYGDYEYHGKYKNESSGASAQLRATDLTIYSFDYCVKARPNTKLSYGQFCAGAKGKGVGKGDSGGPISAVRPGKLVQLGIASYGAVSPRVYLQQDKYPAVFTKVSHYCDYIKRTTRNAAECQPAVHLNWFTKVANLVKNDNEFLTGNGLASGYGEFEYIGRHSAGPSMELRYADLTIYPFGHCVKARPLQRFSYGQFCAGAAGLGMGRGSLCSLRSIQ</sequence>
<dbReference type="EMBL" id="JAUCMV010000002">
    <property type="protein sequence ID" value="KAK0420066.1"/>
    <property type="molecule type" value="Genomic_DNA"/>
</dbReference>
<reference evidence="6" key="1">
    <citation type="submission" date="2023-06" db="EMBL/GenBank/DDBJ databases">
        <title>Genomic analysis of the entomopathogenic nematode Steinernema hermaphroditum.</title>
        <authorList>
            <person name="Schwarz E.M."/>
            <person name="Heppert J.K."/>
            <person name="Baniya A."/>
            <person name="Schwartz H.T."/>
            <person name="Tan C.-H."/>
            <person name="Antoshechkin I."/>
            <person name="Sternberg P.W."/>
            <person name="Goodrich-Blair H."/>
            <person name="Dillman A.R."/>
        </authorList>
    </citation>
    <scope>NUCLEOTIDE SEQUENCE</scope>
    <source>
        <strain evidence="6">PS9179</strain>
        <tissue evidence="6">Whole animal</tissue>
    </source>
</reference>
<comment type="similarity">
    <text evidence="2">Belongs to the peptidase S1 family. CLIP subfamily.</text>
</comment>
<evidence type="ECO:0000313" key="6">
    <source>
        <dbReference type="EMBL" id="KAK0420066.1"/>
    </source>
</evidence>
<dbReference type="Pfam" id="PF00089">
    <property type="entry name" value="Trypsin"/>
    <property type="match status" value="2"/>
</dbReference>
<keyword evidence="1" id="KW-1015">Disulfide bond</keyword>
<keyword evidence="3" id="KW-0645">Protease</keyword>
<dbReference type="InterPro" id="IPR018114">
    <property type="entry name" value="TRYPSIN_HIS"/>
</dbReference>
<evidence type="ECO:0000256" key="4">
    <source>
        <dbReference type="SAM" id="SignalP"/>
    </source>
</evidence>
<keyword evidence="7" id="KW-1185">Reference proteome</keyword>